<evidence type="ECO:0000313" key="2">
    <source>
        <dbReference type="EMBL" id="SDI98621.1"/>
    </source>
</evidence>
<accession>A0A1G8Q1M0</accession>
<dbReference type="Gene3D" id="3.40.1580.10">
    <property type="entry name" value="SMI1/KNR4-like"/>
    <property type="match status" value="1"/>
</dbReference>
<gene>
    <name evidence="2" type="ORF">SAMN05444695_11446</name>
</gene>
<dbReference type="InterPro" id="IPR018958">
    <property type="entry name" value="Knr4/Smi1-like_dom"/>
</dbReference>
<protein>
    <submittedName>
        <fullName evidence="2">SMI1 / KNR4 family (SUKH-1)</fullName>
    </submittedName>
</protein>
<dbReference type="Pfam" id="PF09346">
    <property type="entry name" value="SMI1_KNR4"/>
    <property type="match status" value="1"/>
</dbReference>
<evidence type="ECO:0000313" key="3">
    <source>
        <dbReference type="Proteomes" id="UP000183263"/>
    </source>
</evidence>
<dbReference type="AlphaFoldDB" id="A0A1G8Q1M0"/>
<proteinExistence type="predicted"/>
<keyword evidence="3" id="KW-1185">Reference proteome</keyword>
<reference evidence="2 3" key="1">
    <citation type="submission" date="2016-10" db="EMBL/GenBank/DDBJ databases">
        <authorList>
            <person name="de Groot N.N."/>
        </authorList>
    </citation>
    <scope>NUCLEOTIDE SEQUENCE [LARGE SCALE GENOMIC DNA]</scope>
    <source>
        <strain evidence="2 3">DSM 44892</strain>
    </source>
</reference>
<evidence type="ECO:0000259" key="1">
    <source>
        <dbReference type="SMART" id="SM00860"/>
    </source>
</evidence>
<dbReference type="SMART" id="SM00860">
    <property type="entry name" value="SMI1_KNR4"/>
    <property type="match status" value="1"/>
</dbReference>
<dbReference type="EMBL" id="FNDN01000014">
    <property type="protein sequence ID" value="SDI98621.1"/>
    <property type="molecule type" value="Genomic_DNA"/>
</dbReference>
<dbReference type="Proteomes" id="UP000183263">
    <property type="component" value="Unassembled WGS sequence"/>
</dbReference>
<feature type="domain" description="Knr4/Smi1-like" evidence="1">
    <location>
        <begin position="9"/>
        <end position="140"/>
    </location>
</feature>
<dbReference type="SUPFAM" id="SSF160631">
    <property type="entry name" value="SMI1/KNR4-like"/>
    <property type="match status" value="1"/>
</dbReference>
<name>A0A1G8Q1M0_9NOCA</name>
<dbReference type="InterPro" id="IPR037883">
    <property type="entry name" value="Knr4/Smi1-like_sf"/>
</dbReference>
<sequence length="141" mass="15759">MDFVEIDGPVPESDVIAAEDKIGHPLPEPYRTWLLHHGGVQVDDMAMPTPDGNGVLLTFDRPYDLAHLYRRGFNTWIPPEYLAISGGAGGAVCIRLVGPDTGAIYWADYDITLELGLDEDEYSEDIMTHLTDDWNTFLDTY</sequence>
<organism evidence="2 3">
    <name type="scientific">Rhodococcus triatomae</name>
    <dbReference type="NCBI Taxonomy" id="300028"/>
    <lineage>
        <taxon>Bacteria</taxon>
        <taxon>Bacillati</taxon>
        <taxon>Actinomycetota</taxon>
        <taxon>Actinomycetes</taxon>
        <taxon>Mycobacteriales</taxon>
        <taxon>Nocardiaceae</taxon>
        <taxon>Rhodococcus</taxon>
    </lineage>
</organism>
<dbReference type="RefSeq" id="WP_072739604.1">
    <property type="nucleotide sequence ID" value="NZ_CP048813.1"/>
</dbReference>